<sequence length="143" mass="15726">MTDATLTIEGTVHITRRGHGGRPELRDGPAPAEPPPERVPRVARLMALAIKLDGLVRTGVVRDYAALARLGRVTPARITQVMNLTLLAPDIQEALLFLPPVTAGREPLALADLQPVAAVRDWRGQRRAWRELTARRPNRRAGE</sequence>
<dbReference type="KEGG" id="uli:ETAA1_57560"/>
<dbReference type="OrthoDB" id="285475at2"/>
<feature type="region of interest" description="Disordered" evidence="1">
    <location>
        <begin position="9"/>
        <end position="37"/>
    </location>
</feature>
<accession>A0A517Y1X8</accession>
<dbReference type="Proteomes" id="UP000319576">
    <property type="component" value="Chromosome"/>
</dbReference>
<proteinExistence type="predicted"/>
<evidence type="ECO:0000256" key="1">
    <source>
        <dbReference type="SAM" id="MobiDB-lite"/>
    </source>
</evidence>
<evidence type="ECO:0000313" key="2">
    <source>
        <dbReference type="EMBL" id="QDU23749.1"/>
    </source>
</evidence>
<evidence type="ECO:0000313" key="3">
    <source>
        <dbReference type="Proteomes" id="UP000319576"/>
    </source>
</evidence>
<protein>
    <submittedName>
        <fullName evidence="2">Uncharacterized protein</fullName>
    </submittedName>
</protein>
<dbReference type="RefSeq" id="WP_145243973.1">
    <property type="nucleotide sequence ID" value="NZ_CP036273.1"/>
</dbReference>
<organism evidence="2 3">
    <name type="scientific">Urbifossiella limnaea</name>
    <dbReference type="NCBI Taxonomy" id="2528023"/>
    <lineage>
        <taxon>Bacteria</taxon>
        <taxon>Pseudomonadati</taxon>
        <taxon>Planctomycetota</taxon>
        <taxon>Planctomycetia</taxon>
        <taxon>Gemmatales</taxon>
        <taxon>Gemmataceae</taxon>
        <taxon>Urbifossiella</taxon>
    </lineage>
</organism>
<reference evidence="2 3" key="1">
    <citation type="submission" date="2019-02" db="EMBL/GenBank/DDBJ databases">
        <title>Deep-cultivation of Planctomycetes and their phenomic and genomic characterization uncovers novel biology.</title>
        <authorList>
            <person name="Wiegand S."/>
            <person name="Jogler M."/>
            <person name="Boedeker C."/>
            <person name="Pinto D."/>
            <person name="Vollmers J."/>
            <person name="Rivas-Marin E."/>
            <person name="Kohn T."/>
            <person name="Peeters S.H."/>
            <person name="Heuer A."/>
            <person name="Rast P."/>
            <person name="Oberbeckmann S."/>
            <person name="Bunk B."/>
            <person name="Jeske O."/>
            <person name="Meyerdierks A."/>
            <person name="Storesund J.E."/>
            <person name="Kallscheuer N."/>
            <person name="Luecker S."/>
            <person name="Lage O.M."/>
            <person name="Pohl T."/>
            <person name="Merkel B.J."/>
            <person name="Hornburger P."/>
            <person name="Mueller R.-W."/>
            <person name="Bruemmer F."/>
            <person name="Labrenz M."/>
            <person name="Spormann A.M."/>
            <person name="Op den Camp H."/>
            <person name="Overmann J."/>
            <person name="Amann R."/>
            <person name="Jetten M.S.M."/>
            <person name="Mascher T."/>
            <person name="Medema M.H."/>
            <person name="Devos D.P."/>
            <person name="Kaster A.-K."/>
            <person name="Ovreas L."/>
            <person name="Rohde M."/>
            <person name="Galperin M.Y."/>
            <person name="Jogler C."/>
        </authorList>
    </citation>
    <scope>NUCLEOTIDE SEQUENCE [LARGE SCALE GENOMIC DNA]</scope>
    <source>
        <strain evidence="2 3">ETA_A1</strain>
    </source>
</reference>
<keyword evidence="3" id="KW-1185">Reference proteome</keyword>
<name>A0A517Y1X8_9BACT</name>
<dbReference type="EMBL" id="CP036273">
    <property type="protein sequence ID" value="QDU23749.1"/>
    <property type="molecule type" value="Genomic_DNA"/>
</dbReference>
<gene>
    <name evidence="2" type="ORF">ETAA1_57560</name>
</gene>
<dbReference type="AlphaFoldDB" id="A0A517Y1X8"/>